<gene>
    <name evidence="4" type="ORF">BU200_08130</name>
    <name evidence="5" type="ORF">NCTC12957_01123</name>
</gene>
<organism evidence="4 6">
    <name type="scientific">Streptococcus acidominimus</name>
    <dbReference type="NCBI Taxonomy" id="1326"/>
    <lineage>
        <taxon>Bacteria</taxon>
        <taxon>Bacillati</taxon>
        <taxon>Bacillota</taxon>
        <taxon>Bacilli</taxon>
        <taxon>Lactobacillales</taxon>
        <taxon>Streptococcaceae</taxon>
        <taxon>Streptococcus</taxon>
    </lineage>
</organism>
<dbReference type="InterPro" id="IPR011330">
    <property type="entry name" value="Glyco_hydro/deAcase_b/a-brl"/>
</dbReference>
<dbReference type="GO" id="GO:0046872">
    <property type="term" value="F:metal ion binding"/>
    <property type="evidence" value="ECO:0007669"/>
    <property type="project" value="UniProtKB-KW"/>
</dbReference>
<dbReference type="PROSITE" id="PS51677">
    <property type="entry name" value="NODB"/>
    <property type="match status" value="1"/>
</dbReference>
<dbReference type="EMBL" id="MSJL01000040">
    <property type="protein sequence ID" value="OLF49291.1"/>
    <property type="molecule type" value="Genomic_DNA"/>
</dbReference>
<keyword evidence="5" id="KW-0119">Carbohydrate metabolism</keyword>
<dbReference type="PANTHER" id="PTHR10587:SF133">
    <property type="entry name" value="CHITIN DEACETYLASE 1-RELATED"/>
    <property type="match status" value="1"/>
</dbReference>
<evidence type="ECO:0000313" key="4">
    <source>
        <dbReference type="EMBL" id="OLF49291.1"/>
    </source>
</evidence>
<dbReference type="RefSeq" id="WP_075099691.1">
    <property type="nucleotide sequence ID" value="NZ_MSJL01000040.1"/>
</dbReference>
<dbReference type="EMBL" id="UHEN01000001">
    <property type="protein sequence ID" value="SUN07336.1"/>
    <property type="molecule type" value="Genomic_DNA"/>
</dbReference>
<name>A0A1Q8EBX9_STRAI</name>
<evidence type="ECO:0000313" key="6">
    <source>
        <dbReference type="Proteomes" id="UP000186437"/>
    </source>
</evidence>
<dbReference type="GO" id="GO:0016810">
    <property type="term" value="F:hydrolase activity, acting on carbon-nitrogen (but not peptide) bonds"/>
    <property type="evidence" value="ECO:0007669"/>
    <property type="project" value="InterPro"/>
</dbReference>
<dbReference type="Proteomes" id="UP000186437">
    <property type="component" value="Unassembled WGS sequence"/>
</dbReference>
<keyword evidence="1" id="KW-0479">Metal-binding</keyword>
<dbReference type="SUPFAM" id="SSF144015">
    <property type="entry name" value="Peptidoglycan deacetylase N-terminal noncatalytic region"/>
    <property type="match status" value="1"/>
</dbReference>
<reference evidence="4" key="1">
    <citation type="submission" date="2016-12" db="EMBL/GenBank/DDBJ databases">
        <authorList>
            <person name="Song W.-J."/>
            <person name="Kurnit D.M."/>
        </authorList>
    </citation>
    <scope>NUCLEOTIDE SEQUENCE [LARGE SCALE GENOMIC DNA]</scope>
    <source>
        <strain evidence="4">ATCC 51725</strain>
    </source>
</reference>
<dbReference type="CDD" id="cd10954">
    <property type="entry name" value="CE4_CtAXE_like"/>
    <property type="match status" value="1"/>
</dbReference>
<dbReference type="InterPro" id="IPR040802">
    <property type="entry name" value="PgdA_N"/>
</dbReference>
<dbReference type="Gene3D" id="3.30.565.50">
    <property type="match status" value="1"/>
</dbReference>
<dbReference type="Pfam" id="PF18627">
    <property type="entry name" value="PgdA_N"/>
    <property type="match status" value="1"/>
</dbReference>
<dbReference type="OrthoDB" id="9812065at2"/>
<keyword evidence="5" id="KW-0624">Polysaccharide degradation</keyword>
<dbReference type="Gene3D" id="3.90.640.30">
    <property type="match status" value="1"/>
</dbReference>
<evidence type="ECO:0000313" key="5">
    <source>
        <dbReference type="EMBL" id="SUN07336.1"/>
    </source>
</evidence>
<reference evidence="5 7" key="3">
    <citation type="submission" date="2018-06" db="EMBL/GenBank/DDBJ databases">
        <authorList>
            <consortium name="Pathogen Informatics"/>
            <person name="Doyle S."/>
        </authorList>
    </citation>
    <scope>NUCLEOTIDE SEQUENCE [LARGE SCALE GENOMIC DNA]</scope>
    <source>
        <strain evidence="5 7">NCTC12957</strain>
    </source>
</reference>
<dbReference type="Pfam" id="PF01522">
    <property type="entry name" value="Polysacc_deac_1"/>
    <property type="match status" value="1"/>
</dbReference>
<dbReference type="Proteomes" id="UP000255213">
    <property type="component" value="Unassembled WGS sequence"/>
</dbReference>
<dbReference type="PANTHER" id="PTHR10587">
    <property type="entry name" value="GLYCOSYL TRANSFERASE-RELATED"/>
    <property type="match status" value="1"/>
</dbReference>
<accession>A0A1Q8EBX9</accession>
<evidence type="ECO:0000259" key="3">
    <source>
        <dbReference type="PROSITE" id="PS51677"/>
    </source>
</evidence>
<dbReference type="InterPro" id="IPR050248">
    <property type="entry name" value="Polysacc_deacetylase_ArnD"/>
</dbReference>
<dbReference type="Gene3D" id="3.20.20.370">
    <property type="entry name" value="Glycoside hydrolase/deacetylase"/>
    <property type="match status" value="1"/>
</dbReference>
<dbReference type="SUPFAM" id="SSF88713">
    <property type="entry name" value="Glycoside hydrolase/deacetylase"/>
    <property type="match status" value="1"/>
</dbReference>
<evidence type="ECO:0000256" key="2">
    <source>
        <dbReference type="ARBA" id="ARBA00022801"/>
    </source>
</evidence>
<protein>
    <submittedName>
        <fullName evidence="5">Xylanase/chitin deacetylase</fullName>
    </submittedName>
</protein>
<feature type="domain" description="NodB homology" evidence="3">
    <location>
        <begin position="265"/>
        <end position="439"/>
    </location>
</feature>
<dbReference type="AlphaFoldDB" id="A0A1Q8EBX9"/>
<evidence type="ECO:0000256" key="1">
    <source>
        <dbReference type="ARBA" id="ARBA00022723"/>
    </source>
</evidence>
<dbReference type="GO" id="GO:0045493">
    <property type="term" value="P:xylan catabolic process"/>
    <property type="evidence" value="ECO:0007669"/>
    <property type="project" value="UniProtKB-KW"/>
</dbReference>
<keyword evidence="5" id="KW-0326">Glycosidase</keyword>
<keyword evidence="5" id="KW-0858">Xylan degradation</keyword>
<dbReference type="GO" id="GO:0016020">
    <property type="term" value="C:membrane"/>
    <property type="evidence" value="ECO:0007669"/>
    <property type="project" value="TreeGrafter"/>
</dbReference>
<evidence type="ECO:0000313" key="7">
    <source>
        <dbReference type="Proteomes" id="UP000255213"/>
    </source>
</evidence>
<sequence length="465" mass="51835">MKKRVVLVIINLVLVGLAILLGIKTFSYFQEQKVSRFIEEKQAQLFDKQVQVIQSGNIGSIHVEAGIPKDENGQENALVKEKIGAYIEEKIGREKPSGKTKELFFVSLRDTTSNFTGVTAKQIQSERYQVKPFSISSAQKETGPTLLLTKEQQLFTLDNFVTDGAALKTAFSAQLKADLVAKQVAEADAQKIIGQFEVSQLTDYPFVYEQGQLKLEVAEKDFQLKQIMLPIATIFGIVKGEYLASSDHEAYAAYQAEEEAKKHQKRIALTFDDGPSATTTPQVLDILKKYNVKATFFILGQNVPGNEEILKRIVAEGYEVASHTWDHANLVTLSGDQVKQEMDQTQDVIKKVTGQAPTMMRPPYGSVNQSVMSVMQLPVIYWSVDSKDWQSRNPGAILNEVKTHTYPGSIILMHDIHQPTVDSLTPVLEHLLGQGYQPVTVSDLLGKKLNPQLIYYDQQSARPAS</sequence>
<proteinExistence type="predicted"/>
<keyword evidence="2 5" id="KW-0378">Hydrolase</keyword>
<keyword evidence="6" id="KW-1185">Reference proteome</keyword>
<reference evidence="6" key="2">
    <citation type="submission" date="2016-12" db="EMBL/GenBank/DDBJ databases">
        <authorList>
            <person name="Gulvik C.A."/>
        </authorList>
    </citation>
    <scope>NUCLEOTIDE SEQUENCE [LARGE SCALE GENOMIC DNA]</scope>
    <source>
        <strain evidence="6">ATCC 51725</strain>
    </source>
</reference>
<dbReference type="GO" id="GO:0016798">
    <property type="term" value="F:hydrolase activity, acting on glycosyl bonds"/>
    <property type="evidence" value="ECO:0007669"/>
    <property type="project" value="UniProtKB-KW"/>
</dbReference>
<dbReference type="InterPro" id="IPR002509">
    <property type="entry name" value="NODB_dom"/>
</dbReference>